<evidence type="ECO:0000256" key="11">
    <source>
        <dbReference type="SAM" id="SignalP"/>
    </source>
</evidence>
<dbReference type="GO" id="GO:0016020">
    <property type="term" value="C:membrane"/>
    <property type="evidence" value="ECO:0007669"/>
    <property type="project" value="UniProtKB-SubCell"/>
</dbReference>
<keyword evidence="2 10" id="KW-0812">Transmembrane</keyword>
<proteinExistence type="predicted"/>
<gene>
    <name evidence="13" type="primary">MPUL0D04250</name>
    <name evidence="13" type="ORF">METSCH_D04250</name>
</gene>
<keyword evidence="6 10" id="KW-1133">Transmembrane helix</keyword>
<evidence type="ECO:0000256" key="6">
    <source>
        <dbReference type="ARBA" id="ARBA00022989"/>
    </source>
</evidence>
<dbReference type="EMBL" id="CP034459">
    <property type="protein sequence ID" value="QBM89355.1"/>
    <property type="molecule type" value="Genomic_DNA"/>
</dbReference>
<dbReference type="PANTHER" id="PTHR45969:SF69">
    <property type="entry name" value="FINGER DOMAIN PROTEIN, PUTATIVE (AFU_ORTHOLOGUE AFUA_3G12190)-RELATED"/>
    <property type="match status" value="1"/>
</dbReference>
<dbReference type="GO" id="GO:0008270">
    <property type="term" value="F:zinc ion binding"/>
    <property type="evidence" value="ECO:0007669"/>
    <property type="project" value="UniProtKB-KW"/>
</dbReference>
<evidence type="ECO:0000256" key="7">
    <source>
        <dbReference type="ARBA" id="ARBA00023136"/>
    </source>
</evidence>
<organism evidence="13 14">
    <name type="scientific">Metschnikowia aff. pulcherrima</name>
    <dbReference type="NCBI Taxonomy" id="2163413"/>
    <lineage>
        <taxon>Eukaryota</taxon>
        <taxon>Fungi</taxon>
        <taxon>Dikarya</taxon>
        <taxon>Ascomycota</taxon>
        <taxon>Saccharomycotina</taxon>
        <taxon>Pichiomycetes</taxon>
        <taxon>Metschnikowiaceae</taxon>
        <taxon>Metschnikowia</taxon>
    </lineage>
</organism>
<evidence type="ECO:0000259" key="12">
    <source>
        <dbReference type="PROSITE" id="PS50089"/>
    </source>
</evidence>
<dbReference type="GO" id="GO:0061630">
    <property type="term" value="F:ubiquitin protein ligase activity"/>
    <property type="evidence" value="ECO:0007669"/>
    <property type="project" value="TreeGrafter"/>
</dbReference>
<dbReference type="InterPro" id="IPR013083">
    <property type="entry name" value="Znf_RING/FYVE/PHD"/>
</dbReference>
<dbReference type="InterPro" id="IPR001841">
    <property type="entry name" value="Znf_RING"/>
</dbReference>
<dbReference type="Pfam" id="PF02225">
    <property type="entry name" value="PA"/>
    <property type="match status" value="1"/>
</dbReference>
<evidence type="ECO:0000256" key="5">
    <source>
        <dbReference type="ARBA" id="ARBA00022833"/>
    </source>
</evidence>
<feature type="signal peptide" evidence="11">
    <location>
        <begin position="1"/>
        <end position="32"/>
    </location>
</feature>
<comment type="subcellular location">
    <subcellularLocation>
        <location evidence="1">Membrane</location>
    </subcellularLocation>
</comment>
<dbReference type="SUPFAM" id="SSF57850">
    <property type="entry name" value="RING/U-box"/>
    <property type="match status" value="1"/>
</dbReference>
<dbReference type="Gene3D" id="3.30.40.10">
    <property type="entry name" value="Zinc/RING finger domain, C3HC4 (zinc finger)"/>
    <property type="match status" value="1"/>
</dbReference>
<keyword evidence="14" id="KW-1185">Reference proteome</keyword>
<keyword evidence="5" id="KW-0862">Zinc</keyword>
<dbReference type="GO" id="GO:0016567">
    <property type="term" value="P:protein ubiquitination"/>
    <property type="evidence" value="ECO:0007669"/>
    <property type="project" value="TreeGrafter"/>
</dbReference>
<feature type="transmembrane region" description="Helical" evidence="10">
    <location>
        <begin position="239"/>
        <end position="261"/>
    </location>
</feature>
<reference evidence="14" key="1">
    <citation type="submission" date="2019-03" db="EMBL/GenBank/DDBJ databases">
        <title>Snf2 controls pulcherriminic acid biosynthesis and connects pigmentation and antifungal activity of the yeast Metschnikowia pulcherrima.</title>
        <authorList>
            <person name="Gore-Lloyd D."/>
            <person name="Sumann I."/>
            <person name="Brachmann A.O."/>
            <person name="Schneeberger K."/>
            <person name="Ortiz-Merino R.A."/>
            <person name="Moreno-Beltran M."/>
            <person name="Schlaefli M."/>
            <person name="Kirner P."/>
            <person name="Santos Kron A."/>
            <person name="Wolfe K.H."/>
            <person name="Piel J."/>
            <person name="Ahrens C.H."/>
            <person name="Henk D."/>
            <person name="Freimoser F.M."/>
        </authorList>
    </citation>
    <scope>NUCLEOTIDE SEQUENCE [LARGE SCALE GENOMIC DNA]</scope>
    <source>
        <strain evidence="14">APC 1.2</strain>
    </source>
</reference>
<keyword evidence="7 10" id="KW-0472">Membrane</keyword>
<evidence type="ECO:0000256" key="4">
    <source>
        <dbReference type="ARBA" id="ARBA00022771"/>
    </source>
</evidence>
<name>A0A4P6XRI7_9ASCO</name>
<feature type="chain" id="PRO_5020194271" evidence="11">
    <location>
        <begin position="33"/>
        <end position="545"/>
    </location>
</feature>
<protein>
    <submittedName>
        <fullName evidence="13">Ring finger domain-containing protein</fullName>
    </submittedName>
</protein>
<dbReference type="PANTHER" id="PTHR45969">
    <property type="entry name" value="RING ZINC FINGER PROTEIN-RELATED"/>
    <property type="match status" value="1"/>
</dbReference>
<dbReference type="STRING" id="2163413.A0A4P6XRI7"/>
<evidence type="ECO:0000256" key="3">
    <source>
        <dbReference type="ARBA" id="ARBA00022723"/>
    </source>
</evidence>
<evidence type="ECO:0000256" key="10">
    <source>
        <dbReference type="SAM" id="Phobius"/>
    </source>
</evidence>
<evidence type="ECO:0000256" key="8">
    <source>
        <dbReference type="PROSITE-ProRule" id="PRU00175"/>
    </source>
</evidence>
<dbReference type="Pfam" id="PF13639">
    <property type="entry name" value="zf-RING_2"/>
    <property type="match status" value="1"/>
</dbReference>
<sequence length="545" mass="60928">MRNSLKAFAGFATVLMMLILVSLSAHIGPIDAMVSTENAFSTDEKSLDFDNLGSSSTNLQLNSLFANKWPYGRTVWGRELDPNFSNVVNSVFPIDLVISYNDTNDGSPIEIIARYASFSPILSHEMRGHFAVVDGGACLEIDLDLHPQYMNKILIVQRGNCTFVKKLHHITQANLRPLAVVVANNVPHSGLVTMYSKTFDRDEELGFPVLFMSLEDYEDLLKMSPDTLLAIRTASFDGFIGLVLLMAVSPPLMILLCYLVIRAMQLWGRRRRNRRNQLYVRLLPVYIYNRNHLVPTALFYEYLMCTNQTSDIPLVLSSTDELPAGQEFDPSSYVVGGTDLYSMPEMHILFQDKHFYATQKCLICLGRFVPLKSRVLVLSCKHIYHEKCLSNWLINFRKLCPLCNEALQMPETQPFLAQNASNYGTFPVDMERQEPLERHASNTAVRSLQVSAPVSQAPIQTPISESVLHITDSGDASTGLLQGEFSAINASVSNNSFVTTKLQQSTNASRISVPSSYHTSASMAAMDSDDDTQLYESSKSTLRLN</sequence>
<dbReference type="AlphaFoldDB" id="A0A4P6XRI7"/>
<keyword evidence="3" id="KW-0479">Metal-binding</keyword>
<keyword evidence="4 8" id="KW-0863">Zinc-finger</keyword>
<feature type="region of interest" description="Disordered" evidence="9">
    <location>
        <begin position="522"/>
        <end position="545"/>
    </location>
</feature>
<accession>A0A4P6XRI7</accession>
<dbReference type="Proteomes" id="UP000292447">
    <property type="component" value="Chromosome IV"/>
</dbReference>
<evidence type="ECO:0000313" key="14">
    <source>
        <dbReference type="Proteomes" id="UP000292447"/>
    </source>
</evidence>
<dbReference type="InterPro" id="IPR003137">
    <property type="entry name" value="PA_domain"/>
</dbReference>
<evidence type="ECO:0000313" key="13">
    <source>
        <dbReference type="EMBL" id="QBM89355.1"/>
    </source>
</evidence>
<evidence type="ECO:0000256" key="9">
    <source>
        <dbReference type="SAM" id="MobiDB-lite"/>
    </source>
</evidence>
<evidence type="ECO:0000256" key="1">
    <source>
        <dbReference type="ARBA" id="ARBA00004370"/>
    </source>
</evidence>
<dbReference type="Gene3D" id="3.50.30.30">
    <property type="match status" value="1"/>
</dbReference>
<keyword evidence="11" id="KW-0732">Signal</keyword>
<feature type="compositionally biased region" description="Polar residues" evidence="9">
    <location>
        <begin position="534"/>
        <end position="545"/>
    </location>
</feature>
<evidence type="ECO:0000256" key="2">
    <source>
        <dbReference type="ARBA" id="ARBA00022692"/>
    </source>
</evidence>
<dbReference type="CDD" id="cd16448">
    <property type="entry name" value="RING-H2"/>
    <property type="match status" value="1"/>
</dbReference>
<dbReference type="SMART" id="SM00184">
    <property type="entry name" value="RING"/>
    <property type="match status" value="1"/>
</dbReference>
<dbReference type="PROSITE" id="PS50089">
    <property type="entry name" value="ZF_RING_2"/>
    <property type="match status" value="1"/>
</dbReference>
<feature type="domain" description="RING-type" evidence="12">
    <location>
        <begin position="361"/>
        <end position="404"/>
    </location>
</feature>